<dbReference type="RefSeq" id="WP_015924121.1">
    <property type="nucleotide sequence ID" value="NC_011898.1"/>
</dbReference>
<dbReference type="InterPro" id="IPR007560">
    <property type="entry name" value="Restrct_endonuc_IV_Mrr"/>
</dbReference>
<dbReference type="Pfam" id="PF04471">
    <property type="entry name" value="Mrr_cat"/>
    <property type="match status" value="1"/>
</dbReference>
<organism evidence="2 3">
    <name type="scientific">Ruminiclostridium cellulolyticum (strain ATCC 35319 / DSM 5812 / JCM 6584 / H10)</name>
    <name type="common">Clostridium cellulolyticum</name>
    <dbReference type="NCBI Taxonomy" id="394503"/>
    <lineage>
        <taxon>Bacteria</taxon>
        <taxon>Bacillati</taxon>
        <taxon>Bacillota</taxon>
        <taxon>Clostridia</taxon>
        <taxon>Eubacteriales</taxon>
        <taxon>Oscillospiraceae</taxon>
        <taxon>Ruminiclostridium</taxon>
    </lineage>
</organism>
<evidence type="ECO:0000313" key="3">
    <source>
        <dbReference type="Proteomes" id="UP000001349"/>
    </source>
</evidence>
<dbReference type="AlphaFoldDB" id="B8I725"/>
<dbReference type="HOGENOM" id="CLU_1632538_0_0_9"/>
<evidence type="ECO:0000259" key="1">
    <source>
        <dbReference type="Pfam" id="PF04471"/>
    </source>
</evidence>
<dbReference type="KEGG" id="cce:Ccel_0568"/>
<dbReference type="GO" id="GO:0004519">
    <property type="term" value="F:endonuclease activity"/>
    <property type="evidence" value="ECO:0007669"/>
    <property type="project" value="InterPro"/>
</dbReference>
<accession>B8I725</accession>
<reference evidence="2 3" key="1">
    <citation type="submission" date="2009-01" db="EMBL/GenBank/DDBJ databases">
        <title>Complete sequence of Clostridium cellulolyticum H10.</title>
        <authorList>
            <consortium name="US DOE Joint Genome Institute"/>
            <person name="Lucas S."/>
            <person name="Copeland A."/>
            <person name="Lapidus A."/>
            <person name="Glavina del Rio T."/>
            <person name="Dalin E."/>
            <person name="Tice H."/>
            <person name="Bruce D."/>
            <person name="Goodwin L."/>
            <person name="Pitluck S."/>
            <person name="Chertkov O."/>
            <person name="Saunders E."/>
            <person name="Brettin T."/>
            <person name="Detter J.C."/>
            <person name="Han C."/>
            <person name="Larimer F."/>
            <person name="Land M."/>
            <person name="Hauser L."/>
            <person name="Kyrpides N."/>
            <person name="Ivanova N."/>
            <person name="Zhou J."/>
            <person name="Richardson P."/>
        </authorList>
    </citation>
    <scope>NUCLEOTIDE SEQUENCE [LARGE SCALE GENOMIC DNA]</scope>
    <source>
        <strain evidence="3">ATCC 35319 / DSM 5812 / JCM 6584 / H10</strain>
    </source>
</reference>
<dbReference type="GO" id="GO:0009307">
    <property type="term" value="P:DNA restriction-modification system"/>
    <property type="evidence" value="ECO:0007669"/>
    <property type="project" value="InterPro"/>
</dbReference>
<dbReference type="Proteomes" id="UP000001349">
    <property type="component" value="Chromosome"/>
</dbReference>
<dbReference type="GO" id="GO:0003677">
    <property type="term" value="F:DNA binding"/>
    <property type="evidence" value="ECO:0007669"/>
    <property type="project" value="InterPro"/>
</dbReference>
<evidence type="ECO:0000313" key="2">
    <source>
        <dbReference type="EMBL" id="ACL74949.1"/>
    </source>
</evidence>
<feature type="domain" description="Restriction endonuclease type IV Mrr" evidence="1">
    <location>
        <begin position="49"/>
        <end position="149"/>
    </location>
</feature>
<sequence>MMLLLYFILLISFKVFDITKDYLYKRKINELLKVIDSKEDLLYLNFRDYMSIIVEVLKRNGYKIKSTRECGIDGSGLILNNIQFAEIWKHGLKQIVDVELAMNLAKCMQRNSVYRGMIITLGDFKPCTRVFCHKNVIECINGDELLNMCKAVQKTKVILQPAK</sequence>
<dbReference type="SUPFAM" id="SSF52980">
    <property type="entry name" value="Restriction endonuclease-like"/>
    <property type="match status" value="1"/>
</dbReference>
<dbReference type="eggNOG" id="ENOG5033QDI">
    <property type="taxonomic scope" value="Bacteria"/>
</dbReference>
<dbReference type="EMBL" id="CP001348">
    <property type="protein sequence ID" value="ACL74949.1"/>
    <property type="molecule type" value="Genomic_DNA"/>
</dbReference>
<dbReference type="STRING" id="394503.Ccel_0568"/>
<dbReference type="InterPro" id="IPR011335">
    <property type="entry name" value="Restrct_endonuc-II-like"/>
</dbReference>
<protein>
    <recommendedName>
        <fullName evidence="1">Restriction endonuclease type IV Mrr domain-containing protein</fullName>
    </recommendedName>
</protein>
<keyword evidence="3" id="KW-1185">Reference proteome</keyword>
<gene>
    <name evidence="2" type="ordered locus">Ccel_0568</name>
</gene>
<proteinExistence type="predicted"/>
<name>B8I725_RUMCH</name>